<evidence type="ECO:0000313" key="3">
    <source>
        <dbReference type="Proteomes" id="UP000649617"/>
    </source>
</evidence>
<feature type="region of interest" description="Disordered" evidence="1">
    <location>
        <begin position="286"/>
        <end position="321"/>
    </location>
</feature>
<reference evidence="2" key="1">
    <citation type="submission" date="2021-02" db="EMBL/GenBank/DDBJ databases">
        <authorList>
            <person name="Dougan E. K."/>
            <person name="Rhodes N."/>
            <person name="Thang M."/>
            <person name="Chan C."/>
        </authorList>
    </citation>
    <scope>NUCLEOTIDE SEQUENCE</scope>
</reference>
<dbReference type="EMBL" id="CAJNIZ010005754">
    <property type="protein sequence ID" value="CAE7244253.1"/>
    <property type="molecule type" value="Genomic_DNA"/>
</dbReference>
<keyword evidence="3" id="KW-1185">Reference proteome</keyword>
<evidence type="ECO:0000256" key="1">
    <source>
        <dbReference type="SAM" id="MobiDB-lite"/>
    </source>
</evidence>
<gene>
    <name evidence="2" type="ORF">SPIL2461_LOCUS4392</name>
</gene>
<name>A0A812LBT6_SYMPI</name>
<feature type="compositionally biased region" description="Acidic residues" evidence="1">
    <location>
        <begin position="13"/>
        <end position="22"/>
    </location>
</feature>
<feature type="non-terminal residue" evidence="2">
    <location>
        <position position="455"/>
    </location>
</feature>
<dbReference type="Proteomes" id="UP000649617">
    <property type="component" value="Unassembled WGS sequence"/>
</dbReference>
<protein>
    <submittedName>
        <fullName evidence="2">Uncharacterized protein</fullName>
    </submittedName>
</protein>
<accession>A0A812LBT6</accession>
<evidence type="ECO:0000313" key="2">
    <source>
        <dbReference type="EMBL" id="CAE7244253.1"/>
    </source>
</evidence>
<organism evidence="2 3">
    <name type="scientific">Symbiodinium pilosum</name>
    <name type="common">Dinoflagellate</name>
    <dbReference type="NCBI Taxonomy" id="2952"/>
    <lineage>
        <taxon>Eukaryota</taxon>
        <taxon>Sar</taxon>
        <taxon>Alveolata</taxon>
        <taxon>Dinophyceae</taxon>
        <taxon>Suessiales</taxon>
        <taxon>Symbiodiniaceae</taxon>
        <taxon>Symbiodinium</taxon>
    </lineage>
</organism>
<sequence>MYQGMRETNNPELDGEPLEDGDISMTQIYPDDNLADIPLTQPEKDLAIEELLNEFVDVISDDEPHPAPPFRPVPTPVRHGSAMDTADTLLTCYDSEEENLLVAGKPLVDPASFEYLPDSQETLTLGSPAYVEGETNEAVTPAEVLPWTSVVPTATGPVEMPRELPELQAIWAVDDRGVCHAVVVQHKEIASPSHVDEPVAEDLGLATFPPGKTPSPVETPPPVDMLAQDTLFSGGTLPDGLPDFVYKAPAELAQATYTDQIKPRKKPRKQAFVEQLNRDAEPDLADMQAEEAASQQPEHGEQKQTVPSKSSAPKAALKSKKKRKAVEVAAEAVEIAAPAQQASPVDFAVLTDDDEVTKMMVMDLAELQGKYQTMVADDWCKVNNVYSSAYRKATKAGLTKNQAQLRGRVSTTIFRKENARVYVAKLAGPFTKPNKKKKVHAENQPADIPANMDAN</sequence>
<feature type="region of interest" description="Disordered" evidence="1">
    <location>
        <begin position="433"/>
        <end position="455"/>
    </location>
</feature>
<feature type="region of interest" description="Disordered" evidence="1">
    <location>
        <begin position="1"/>
        <end position="26"/>
    </location>
</feature>
<comment type="caution">
    <text evidence="2">The sequence shown here is derived from an EMBL/GenBank/DDBJ whole genome shotgun (WGS) entry which is preliminary data.</text>
</comment>
<dbReference type="AlphaFoldDB" id="A0A812LBT6"/>
<feature type="compositionally biased region" description="Polar residues" evidence="1">
    <location>
        <begin position="1"/>
        <end position="11"/>
    </location>
</feature>
<feature type="compositionally biased region" description="Low complexity" evidence="1">
    <location>
        <begin position="306"/>
        <end position="316"/>
    </location>
</feature>
<proteinExistence type="predicted"/>